<dbReference type="EMBL" id="WPHU01000003">
    <property type="protein sequence ID" value="MVA56447.1"/>
    <property type="molecule type" value="Genomic_DNA"/>
</dbReference>
<dbReference type="OrthoDB" id="5936191at2"/>
<comment type="caution">
    <text evidence="1">The sequence shown here is derived from an EMBL/GenBank/DDBJ whole genome shotgun (WGS) entry which is preliminary data.</text>
</comment>
<dbReference type="InterPro" id="IPR029045">
    <property type="entry name" value="ClpP/crotonase-like_dom_sf"/>
</dbReference>
<protein>
    <submittedName>
        <fullName evidence="1">Uncharacterized protein</fullName>
    </submittedName>
</protein>
<name>A0A368NUI0_AGRVI</name>
<dbReference type="EMBL" id="QUSG01000006">
    <property type="protein sequence ID" value="KAA3527100.1"/>
    <property type="molecule type" value="Genomic_DNA"/>
</dbReference>
<accession>A0A368NUI0</accession>
<dbReference type="Proteomes" id="UP000440716">
    <property type="component" value="Unassembled WGS sequence"/>
</dbReference>
<evidence type="ECO:0000313" key="4">
    <source>
        <dbReference type="Proteomes" id="UP000440716"/>
    </source>
</evidence>
<organism evidence="1 3">
    <name type="scientific">Agrobacterium vitis</name>
    <name type="common">Rhizobium vitis</name>
    <dbReference type="NCBI Taxonomy" id="373"/>
    <lineage>
        <taxon>Bacteria</taxon>
        <taxon>Pseudomonadati</taxon>
        <taxon>Pseudomonadota</taxon>
        <taxon>Alphaproteobacteria</taxon>
        <taxon>Hyphomicrobiales</taxon>
        <taxon>Rhizobiaceae</taxon>
        <taxon>Rhizobium/Agrobacterium group</taxon>
        <taxon>Agrobacterium</taxon>
    </lineage>
</organism>
<dbReference type="Gene3D" id="3.90.226.10">
    <property type="entry name" value="2-enoyl-CoA Hydratase, Chain A, domain 1"/>
    <property type="match status" value="1"/>
</dbReference>
<evidence type="ECO:0000313" key="3">
    <source>
        <dbReference type="Proteomes" id="UP000436911"/>
    </source>
</evidence>
<dbReference type="Proteomes" id="UP000436911">
    <property type="component" value="Unassembled WGS sequence"/>
</dbReference>
<reference evidence="1 3" key="1">
    <citation type="submission" date="2018-08" db="EMBL/GenBank/DDBJ databases">
        <title>Genome sequencing of Agrobacterium vitis strain ICMP 10754.</title>
        <authorList>
            <person name="Visnovsky S.B."/>
            <person name="Pitman A.R."/>
        </authorList>
    </citation>
    <scope>NUCLEOTIDE SEQUENCE [LARGE SCALE GENOMIC DNA]</scope>
    <source>
        <strain evidence="1 3">ICMP 10754</strain>
    </source>
</reference>
<sequence length="321" mass="34888">MGGFFHISAFGRIEEGDDEKFQGFLERAAPPPRTSVYINSGGGHVEAAMAIGRLIRKAWFSTSIGTYTLDPQQSDELIIPRKFASGKCISAATLMFLGGRLRYYPDGSEFGVHQFSFKNPTPEIIERSQRLSAAIAAYIAEMGIPAAFLELSASTRGNQVTLLSEEQLKGLKVITGGMTETTWGVEVHQEAMWVRGERDSLWGHGKVILIYSKTDGFSFAAMVETMGRDAELISFPLVEIVVNGEDIRIDISNRCMRAPSGIYTMFMASLSKNEACLLAHSKSFGIGIRSSAQAEMFLGIAAVSTDGAEGKLQGLYKLGAT</sequence>
<evidence type="ECO:0000313" key="1">
    <source>
        <dbReference type="EMBL" id="KAA3527100.1"/>
    </source>
</evidence>
<gene>
    <name evidence="1" type="ORF">DXT89_13550</name>
    <name evidence="2" type="ORF">GOZ88_10010</name>
</gene>
<proteinExistence type="predicted"/>
<reference evidence="2 4" key="2">
    <citation type="submission" date="2019-12" db="EMBL/GenBank/DDBJ databases">
        <title>Whole-genome sequencing of Allorhizobium vitis.</title>
        <authorList>
            <person name="Gan H.M."/>
            <person name="Szegedi E."/>
            <person name="Burr T."/>
            <person name="Savka M.A."/>
        </authorList>
    </citation>
    <scope>NUCLEOTIDE SEQUENCE [LARGE SCALE GENOMIC DNA]</scope>
    <source>
        <strain evidence="2 4">CG415</strain>
    </source>
</reference>
<dbReference type="AlphaFoldDB" id="A0A368NUI0"/>
<dbReference type="SUPFAM" id="SSF52096">
    <property type="entry name" value="ClpP/crotonase"/>
    <property type="match status" value="1"/>
</dbReference>
<evidence type="ECO:0000313" key="2">
    <source>
        <dbReference type="EMBL" id="MVA56447.1"/>
    </source>
</evidence>